<organism evidence="1 2">
    <name type="scientific">Thiothrix lacustris</name>
    <dbReference type="NCBI Taxonomy" id="525917"/>
    <lineage>
        <taxon>Bacteria</taxon>
        <taxon>Pseudomonadati</taxon>
        <taxon>Pseudomonadota</taxon>
        <taxon>Gammaproteobacteria</taxon>
        <taxon>Thiotrichales</taxon>
        <taxon>Thiotrichaceae</taxon>
        <taxon>Thiothrix</taxon>
    </lineage>
</organism>
<dbReference type="InterPro" id="IPR045502">
    <property type="entry name" value="DUF6489"/>
</dbReference>
<dbReference type="Proteomes" id="UP000192491">
    <property type="component" value="Unassembled WGS sequence"/>
</dbReference>
<name>A0A1Y1QZ27_9GAMM</name>
<accession>A0A1Y1QZ27</accession>
<protein>
    <submittedName>
        <fullName evidence="1">Uncharacterized protein</fullName>
    </submittedName>
</protein>
<evidence type="ECO:0000313" key="1">
    <source>
        <dbReference type="EMBL" id="OQX16522.1"/>
    </source>
</evidence>
<dbReference type="EMBL" id="MTEJ01000004">
    <property type="protein sequence ID" value="OQX16522.1"/>
    <property type="molecule type" value="Genomic_DNA"/>
</dbReference>
<sequence length="80" mass="9005">MNVQINVDMSPEELRRLMGLPDVQEFNQKVMEQMLQKMKEGAEGFDPTSIFQSSIGTNVDAMKSWMNLFGNFASGKSADK</sequence>
<proteinExistence type="predicted"/>
<reference evidence="1 2" key="1">
    <citation type="submission" date="2017-01" db="EMBL/GenBank/DDBJ databases">
        <title>Novel large sulfur bacteria in the metagenomes of groundwater-fed chemosynthetic microbial mats in the Lake Huron basin.</title>
        <authorList>
            <person name="Sharrar A.M."/>
            <person name="Flood B.E."/>
            <person name="Bailey J.V."/>
            <person name="Jones D.S."/>
            <person name="Biddanda B."/>
            <person name="Ruberg S.A."/>
            <person name="Marcus D.N."/>
            <person name="Dick G.J."/>
        </authorList>
    </citation>
    <scope>NUCLEOTIDE SEQUENCE [LARGE SCALE GENOMIC DNA]</scope>
    <source>
        <strain evidence="1">A8</strain>
    </source>
</reference>
<dbReference type="AlphaFoldDB" id="A0A1Y1QZ27"/>
<comment type="caution">
    <text evidence="1">The sequence shown here is derived from an EMBL/GenBank/DDBJ whole genome shotgun (WGS) entry which is preliminary data.</text>
</comment>
<dbReference type="Pfam" id="PF20099">
    <property type="entry name" value="DUF6489"/>
    <property type="match status" value="1"/>
</dbReference>
<evidence type="ECO:0000313" key="2">
    <source>
        <dbReference type="Proteomes" id="UP000192491"/>
    </source>
</evidence>
<gene>
    <name evidence="1" type="ORF">BWK73_03760</name>
</gene>